<feature type="binding site" evidence="7">
    <location>
        <position position="288"/>
    </location>
    <ligand>
        <name>carbamoyl phosphate</name>
        <dbReference type="ChEBI" id="CHEBI:58228"/>
    </ligand>
</feature>
<feature type="domain" description="Aspartate/ornithine carbamoyltransferase carbamoyl-P binding" evidence="9">
    <location>
        <begin position="2"/>
        <end position="142"/>
    </location>
</feature>
<evidence type="ECO:0000256" key="3">
    <source>
        <dbReference type="ARBA" id="ARBA00013007"/>
    </source>
</evidence>
<dbReference type="Gene3D" id="3.40.50.1370">
    <property type="entry name" value="Aspartate/ornithine carbamoyltransferase"/>
    <property type="match status" value="2"/>
</dbReference>
<evidence type="ECO:0000256" key="6">
    <source>
        <dbReference type="ARBA" id="ARBA00048772"/>
    </source>
</evidence>
<keyword evidence="7" id="KW-0963">Cytoplasm</keyword>
<dbReference type="PANTHER" id="PTHR45753">
    <property type="entry name" value="ORNITHINE CARBAMOYLTRANSFERASE, MITOCHONDRIAL"/>
    <property type="match status" value="1"/>
</dbReference>
<feature type="binding site" evidence="7">
    <location>
        <begin position="51"/>
        <end position="54"/>
    </location>
    <ligand>
        <name>carbamoyl phosphate</name>
        <dbReference type="ChEBI" id="CHEBI:58228"/>
    </ligand>
</feature>
<accession>A0A4P8XU40</accession>
<dbReference type="PRINTS" id="PR00100">
    <property type="entry name" value="AOTCASE"/>
</dbReference>
<evidence type="ECO:0000256" key="1">
    <source>
        <dbReference type="ARBA" id="ARBA00004975"/>
    </source>
</evidence>
<dbReference type="SUPFAM" id="SSF53671">
    <property type="entry name" value="Aspartate/ornithine carbamoyltransferase"/>
    <property type="match status" value="1"/>
</dbReference>
<feature type="binding site" evidence="7">
    <location>
        <begin position="129"/>
        <end position="132"/>
    </location>
    <ligand>
        <name>carbamoyl phosphate</name>
        <dbReference type="ChEBI" id="CHEBI:58228"/>
    </ligand>
</feature>
<dbReference type="RefSeq" id="WP_022505265.1">
    <property type="nucleotide sequence ID" value="NZ_CP039381.1"/>
</dbReference>
<name>A0A4P8XU40_9FIRM</name>
<dbReference type="Pfam" id="PF00185">
    <property type="entry name" value="OTCace"/>
    <property type="match status" value="1"/>
</dbReference>
<keyword evidence="11" id="KW-1185">Reference proteome</keyword>
<dbReference type="Pfam" id="PF02729">
    <property type="entry name" value="OTCace_N"/>
    <property type="match status" value="1"/>
</dbReference>
<dbReference type="GO" id="GO:0016597">
    <property type="term" value="F:amino acid binding"/>
    <property type="evidence" value="ECO:0007669"/>
    <property type="project" value="InterPro"/>
</dbReference>
<reference evidence="10 11" key="1">
    <citation type="submission" date="2019-04" db="EMBL/GenBank/DDBJ databases">
        <authorList>
            <person name="Embree M."/>
            <person name="Gaffney J.R."/>
        </authorList>
    </citation>
    <scope>NUCLEOTIDE SEQUENCE [LARGE SCALE GENOMIC DNA]</scope>
    <source>
        <strain evidence="10 11">JE7A12</strain>
    </source>
</reference>
<feature type="binding site" evidence="7">
    <location>
        <position position="220"/>
    </location>
    <ligand>
        <name>L-ornithine</name>
        <dbReference type="ChEBI" id="CHEBI:46911"/>
    </ligand>
</feature>
<dbReference type="NCBIfam" id="TIGR00658">
    <property type="entry name" value="orni_carb_tr"/>
    <property type="match status" value="1"/>
</dbReference>
<dbReference type="InterPro" id="IPR024904">
    <property type="entry name" value="OTCase_ArgI"/>
</dbReference>
<proteinExistence type="inferred from homology"/>
<evidence type="ECO:0000259" key="8">
    <source>
        <dbReference type="Pfam" id="PF00185"/>
    </source>
</evidence>
<feature type="binding site" evidence="7">
    <location>
        <position position="102"/>
    </location>
    <ligand>
        <name>carbamoyl phosphate</name>
        <dbReference type="ChEBI" id="CHEBI:58228"/>
    </ligand>
</feature>
<evidence type="ECO:0000256" key="5">
    <source>
        <dbReference type="ARBA" id="ARBA00022679"/>
    </source>
</evidence>
<dbReference type="PROSITE" id="PS00097">
    <property type="entry name" value="CARBAMOYLTRANSFERASE"/>
    <property type="match status" value="1"/>
</dbReference>
<feature type="binding site" evidence="7">
    <location>
        <begin position="224"/>
        <end position="225"/>
    </location>
    <ligand>
        <name>L-ornithine</name>
        <dbReference type="ChEBI" id="CHEBI:46911"/>
    </ligand>
</feature>
<dbReference type="Proteomes" id="UP000301475">
    <property type="component" value="Chromosome"/>
</dbReference>
<dbReference type="GO" id="GO:0019240">
    <property type="term" value="P:citrulline biosynthetic process"/>
    <property type="evidence" value="ECO:0007669"/>
    <property type="project" value="TreeGrafter"/>
</dbReference>
<dbReference type="OrthoDB" id="9802587at2"/>
<sequence>MKHLLTLESLSTEEIKDILNLADQLKYELKHGIEHHHLKGKTLGMIFEKSSTRTRVSFETGMYQLGGHPLFLSSNDLQIGRGEPVEDTARVLSRMLDGIMIRTFAQAEVDALAEYGSIPVINGLTDYCHPCQVLADLMTIREFKGKLKGLKLAFIGDGNNMANSLIVGCLKCGMSVAIACPKGYEPPKNILDFADNYPGMFEMTTDPLKAAENADVVYTDVWASMGQEEEKAIREKAFAGIQINAELMEKTNKDCMVLHCLPAHRGEEITADVFEAHADEIFEEAENRLHAQKAVMVRLMADKQPE</sequence>
<feature type="binding site" evidence="7">
    <location>
        <position position="78"/>
    </location>
    <ligand>
        <name>carbamoyl phosphate</name>
        <dbReference type="ChEBI" id="CHEBI:58228"/>
    </ligand>
</feature>
<dbReference type="InterPro" id="IPR002292">
    <property type="entry name" value="Orn/put_carbamltrans"/>
</dbReference>
<dbReference type="EMBL" id="CP039381">
    <property type="protein sequence ID" value="QCT06536.1"/>
    <property type="molecule type" value="Genomic_DNA"/>
</dbReference>
<comment type="catalytic activity">
    <reaction evidence="6 7">
        <text>carbamoyl phosphate + L-ornithine = L-citrulline + phosphate + H(+)</text>
        <dbReference type="Rhea" id="RHEA:19513"/>
        <dbReference type="ChEBI" id="CHEBI:15378"/>
        <dbReference type="ChEBI" id="CHEBI:43474"/>
        <dbReference type="ChEBI" id="CHEBI:46911"/>
        <dbReference type="ChEBI" id="CHEBI:57743"/>
        <dbReference type="ChEBI" id="CHEBI:58228"/>
        <dbReference type="EC" id="2.1.3.3"/>
    </reaction>
</comment>
<dbReference type="AlphaFoldDB" id="A0A4P8XU40"/>
<dbReference type="HAMAP" id="MF_01109">
    <property type="entry name" value="OTCase"/>
    <property type="match status" value="1"/>
</dbReference>
<dbReference type="NCBIfam" id="NF001986">
    <property type="entry name" value="PRK00779.1"/>
    <property type="match status" value="1"/>
</dbReference>
<dbReference type="FunFam" id="3.40.50.1370:FF:000008">
    <property type="entry name" value="Ornithine carbamoyltransferase"/>
    <property type="match status" value="1"/>
</dbReference>
<gene>
    <name evidence="10" type="primary">argF</name>
    <name evidence="10" type="ORF">E5Z56_03800</name>
</gene>
<feature type="binding site" evidence="7">
    <location>
        <position position="160"/>
    </location>
    <ligand>
        <name>L-ornithine</name>
        <dbReference type="ChEBI" id="CHEBI:46911"/>
    </ligand>
</feature>
<dbReference type="InterPro" id="IPR006132">
    <property type="entry name" value="Asp/Orn_carbamoyltranf_P-bd"/>
</dbReference>
<dbReference type="PRINTS" id="PR00102">
    <property type="entry name" value="OTCASE"/>
</dbReference>
<dbReference type="InterPro" id="IPR006131">
    <property type="entry name" value="Asp_carbamoyltransf_Asp/Orn-bd"/>
</dbReference>
<dbReference type="InterPro" id="IPR036901">
    <property type="entry name" value="Asp/Orn_carbamoylTrfase_sf"/>
</dbReference>
<evidence type="ECO:0000256" key="2">
    <source>
        <dbReference type="ARBA" id="ARBA00007805"/>
    </source>
</evidence>
<organism evidence="10 11">
    <name type="scientific">Ruminococcus bovis</name>
    <dbReference type="NCBI Taxonomy" id="2564099"/>
    <lineage>
        <taxon>Bacteria</taxon>
        <taxon>Bacillati</taxon>
        <taxon>Bacillota</taxon>
        <taxon>Clostridia</taxon>
        <taxon>Eubacteriales</taxon>
        <taxon>Oscillospiraceae</taxon>
        <taxon>Ruminococcus</taxon>
    </lineage>
</organism>
<keyword evidence="5 7" id="KW-0808">Transferase</keyword>
<feature type="binding site" evidence="7">
    <location>
        <begin position="260"/>
        <end position="261"/>
    </location>
    <ligand>
        <name>carbamoyl phosphate</name>
        <dbReference type="ChEBI" id="CHEBI:58228"/>
    </ligand>
</feature>
<dbReference type="KEGG" id="ruj:E5Z56_03800"/>
<evidence type="ECO:0000256" key="4">
    <source>
        <dbReference type="ARBA" id="ARBA00016634"/>
    </source>
</evidence>
<dbReference type="GO" id="GO:0004585">
    <property type="term" value="F:ornithine carbamoyltransferase activity"/>
    <property type="evidence" value="ECO:0007669"/>
    <property type="project" value="UniProtKB-UniRule"/>
</dbReference>
<feature type="domain" description="Aspartate/ornithine carbamoyltransferase Asp/Orn-binding" evidence="8">
    <location>
        <begin position="148"/>
        <end position="298"/>
    </location>
</feature>
<dbReference type="PANTHER" id="PTHR45753:SF3">
    <property type="entry name" value="ORNITHINE TRANSCARBAMYLASE, MITOCHONDRIAL"/>
    <property type="match status" value="1"/>
</dbReference>
<comment type="pathway">
    <text evidence="1">Amino-acid biosynthesis; L-arginine biosynthesis; L-arginine from L-ornithine and carbamoyl phosphate: step 1/3.</text>
</comment>
<evidence type="ECO:0000259" key="9">
    <source>
        <dbReference type="Pfam" id="PF02729"/>
    </source>
</evidence>
<evidence type="ECO:0000313" key="11">
    <source>
        <dbReference type="Proteomes" id="UP000301475"/>
    </source>
</evidence>
<protein>
    <recommendedName>
        <fullName evidence="4 7">Ornithine carbamoyltransferase</fullName>
        <shortName evidence="7">OTCase</shortName>
        <ecNumber evidence="3 7">2.1.3.3</ecNumber>
    </recommendedName>
</protein>
<evidence type="ECO:0000256" key="7">
    <source>
        <dbReference type="HAMAP-Rule" id="MF_01109"/>
    </source>
</evidence>
<evidence type="ECO:0000313" key="10">
    <source>
        <dbReference type="EMBL" id="QCT06536.1"/>
    </source>
</evidence>
<dbReference type="InterPro" id="IPR006130">
    <property type="entry name" value="Asp/Orn_carbamoylTrfase"/>
</dbReference>
<comment type="subcellular location">
    <subcellularLocation>
        <location evidence="7">Cytoplasm</location>
    </subcellularLocation>
</comment>
<comment type="similarity">
    <text evidence="2 7">Belongs to the aspartate/ornithine carbamoyltransferase superfamily. OTCase family.</text>
</comment>
<dbReference type="GO" id="GO:0042450">
    <property type="term" value="P:L-arginine biosynthetic process via ornithine"/>
    <property type="evidence" value="ECO:0007669"/>
    <property type="project" value="UniProtKB-UniRule"/>
</dbReference>
<dbReference type="GO" id="GO:0005737">
    <property type="term" value="C:cytoplasm"/>
    <property type="evidence" value="ECO:0007669"/>
    <property type="project" value="UniProtKB-SubCell"/>
</dbReference>
<dbReference type="EC" id="2.1.3.3" evidence="3 7"/>